<sequence>MKFTYQARTKKGDIQTGTVEASSREAALNLLQKHQLFVTLLEKAEAQPLFAKKIKLFERISRKDIVNFSRQLALMFKAKIPLIEALQAIALQTKNPSFREKILTLSEEVEGGTPFSQALSRYPKLFSSFYVSMVKSGEASGTLSESLDYLAEHLEREYYLSSKIQGAMIYPALIVLVVVGVLAMMMYFVIPNMAKVLTETGQELPFLTRVVIGASDVLRSWGWALLLLFIGLLVFLFRYFKTVNGKKFKDKMLLRLPLIGSFLRMIYLSRFSENLSTLIGGGLPIVQALEITGEIVGNDVYQTIISELKEEVGRGERISKFMARYPKDFPPILTQMVTVGEKTGTLDKSLMNVVSFYQKEVDRAIDNLLSILEPVLVIFLGLVVAGLMGAVLMPLYKMTSL</sequence>
<gene>
    <name evidence="12" type="ORF">COT59_00120</name>
</gene>
<dbReference type="EMBL" id="PEZD01000004">
    <property type="protein sequence ID" value="PIS17540.1"/>
    <property type="molecule type" value="Genomic_DNA"/>
</dbReference>
<dbReference type="FunFam" id="1.20.81.30:FF:000001">
    <property type="entry name" value="Type II secretion system protein F"/>
    <property type="match status" value="2"/>
</dbReference>
<evidence type="ECO:0000256" key="2">
    <source>
        <dbReference type="ARBA" id="ARBA00005745"/>
    </source>
</evidence>
<evidence type="ECO:0000259" key="11">
    <source>
        <dbReference type="Pfam" id="PF00482"/>
    </source>
</evidence>
<dbReference type="PANTHER" id="PTHR30012:SF0">
    <property type="entry name" value="TYPE II SECRETION SYSTEM PROTEIN F-RELATED"/>
    <property type="match status" value="1"/>
</dbReference>
<dbReference type="InterPro" id="IPR003004">
    <property type="entry name" value="GspF/PilC"/>
</dbReference>
<dbReference type="PRINTS" id="PR00812">
    <property type="entry name" value="BCTERIALGSPF"/>
</dbReference>
<evidence type="ECO:0000256" key="10">
    <source>
        <dbReference type="SAM" id="Phobius"/>
    </source>
</evidence>
<evidence type="ECO:0000256" key="1">
    <source>
        <dbReference type="ARBA" id="ARBA00004429"/>
    </source>
</evidence>
<evidence type="ECO:0000256" key="6">
    <source>
        <dbReference type="ARBA" id="ARBA00022692"/>
    </source>
</evidence>
<protein>
    <recommendedName>
        <fullName evidence="11">Type II secretion system protein GspF domain-containing protein</fullName>
    </recommendedName>
</protein>
<feature type="domain" description="Type II secretion system protein GspF" evidence="11">
    <location>
        <begin position="271"/>
        <end position="394"/>
    </location>
</feature>
<dbReference type="InterPro" id="IPR042094">
    <property type="entry name" value="T2SS_GspF_sf"/>
</dbReference>
<feature type="domain" description="Type II secretion system protein GspF" evidence="11">
    <location>
        <begin position="68"/>
        <end position="191"/>
    </location>
</feature>
<feature type="transmembrane region" description="Helical" evidence="10">
    <location>
        <begin position="375"/>
        <end position="396"/>
    </location>
</feature>
<accession>A0A2H0WXY7</accession>
<dbReference type="PROSITE" id="PS00874">
    <property type="entry name" value="T2SP_F"/>
    <property type="match status" value="1"/>
</dbReference>
<comment type="subcellular location">
    <subcellularLocation>
        <location evidence="1">Cell inner membrane</location>
        <topology evidence="1">Multi-pass membrane protein</topology>
    </subcellularLocation>
    <subcellularLocation>
        <location evidence="9">Cell membrane</location>
        <topology evidence="9">Multi-pass membrane protein</topology>
    </subcellularLocation>
</comment>
<keyword evidence="6 9" id="KW-0812">Transmembrane</keyword>
<dbReference type="GO" id="GO:0005886">
    <property type="term" value="C:plasma membrane"/>
    <property type="evidence" value="ECO:0007669"/>
    <property type="project" value="UniProtKB-SubCell"/>
</dbReference>
<keyword evidence="4" id="KW-1003">Cell membrane</keyword>
<dbReference type="PANTHER" id="PTHR30012">
    <property type="entry name" value="GENERAL SECRETION PATHWAY PROTEIN"/>
    <property type="match status" value="1"/>
</dbReference>
<evidence type="ECO:0000256" key="3">
    <source>
        <dbReference type="ARBA" id="ARBA00022448"/>
    </source>
</evidence>
<name>A0A2H0WXY7_9BACT</name>
<evidence type="ECO:0000256" key="9">
    <source>
        <dbReference type="RuleBase" id="RU003923"/>
    </source>
</evidence>
<dbReference type="Gene3D" id="1.20.81.30">
    <property type="entry name" value="Type II secretion system (T2SS), domain F"/>
    <property type="match status" value="2"/>
</dbReference>
<organism evidence="12 13">
    <name type="scientific">Candidatus Nealsonbacteria bacterium CG09_land_8_20_14_0_10_42_14</name>
    <dbReference type="NCBI Taxonomy" id="1974707"/>
    <lineage>
        <taxon>Bacteria</taxon>
        <taxon>Candidatus Nealsoniibacteriota</taxon>
    </lineage>
</organism>
<keyword evidence="3 9" id="KW-0813">Transport</keyword>
<keyword evidence="5" id="KW-0997">Cell inner membrane</keyword>
<keyword evidence="8 10" id="KW-0472">Membrane</keyword>
<evidence type="ECO:0000256" key="8">
    <source>
        <dbReference type="ARBA" id="ARBA00023136"/>
    </source>
</evidence>
<dbReference type="Proteomes" id="UP000229675">
    <property type="component" value="Unassembled WGS sequence"/>
</dbReference>
<evidence type="ECO:0000313" key="12">
    <source>
        <dbReference type="EMBL" id="PIS17540.1"/>
    </source>
</evidence>
<feature type="transmembrane region" description="Helical" evidence="10">
    <location>
        <begin position="221"/>
        <end position="240"/>
    </location>
</feature>
<feature type="transmembrane region" description="Helical" evidence="10">
    <location>
        <begin position="168"/>
        <end position="190"/>
    </location>
</feature>
<proteinExistence type="inferred from homology"/>
<dbReference type="Pfam" id="PF00482">
    <property type="entry name" value="T2SSF"/>
    <property type="match status" value="2"/>
</dbReference>
<dbReference type="AlphaFoldDB" id="A0A2H0WXY7"/>
<dbReference type="InterPro" id="IPR018076">
    <property type="entry name" value="T2SS_GspF_dom"/>
</dbReference>
<evidence type="ECO:0000256" key="7">
    <source>
        <dbReference type="ARBA" id="ARBA00022989"/>
    </source>
</evidence>
<comment type="similarity">
    <text evidence="2 9">Belongs to the GSP F family.</text>
</comment>
<dbReference type="GO" id="GO:0009306">
    <property type="term" value="P:protein secretion"/>
    <property type="evidence" value="ECO:0007669"/>
    <property type="project" value="InterPro"/>
</dbReference>
<comment type="caution">
    <text evidence="12">The sequence shown here is derived from an EMBL/GenBank/DDBJ whole genome shotgun (WGS) entry which is preliminary data.</text>
</comment>
<reference evidence="13" key="1">
    <citation type="submission" date="2017-09" db="EMBL/GenBank/DDBJ databases">
        <title>Depth-based differentiation of microbial function through sediment-hosted aquifers and enrichment of novel symbionts in the deep terrestrial subsurface.</title>
        <authorList>
            <person name="Probst A.J."/>
            <person name="Ladd B."/>
            <person name="Jarett J.K."/>
            <person name="Geller-Mcgrath D.E."/>
            <person name="Sieber C.M.K."/>
            <person name="Emerson J.B."/>
            <person name="Anantharaman K."/>
            <person name="Thomas B.C."/>
            <person name="Malmstrom R."/>
            <person name="Stieglmeier M."/>
            <person name="Klingl A."/>
            <person name="Woyke T."/>
            <person name="Ryan C.M."/>
            <person name="Banfield J.F."/>
        </authorList>
    </citation>
    <scope>NUCLEOTIDE SEQUENCE [LARGE SCALE GENOMIC DNA]</scope>
</reference>
<dbReference type="InterPro" id="IPR001992">
    <property type="entry name" value="T2SS_GspF/T4SS_PilC_CS"/>
</dbReference>
<evidence type="ECO:0000256" key="5">
    <source>
        <dbReference type="ARBA" id="ARBA00022519"/>
    </source>
</evidence>
<keyword evidence="7 10" id="KW-1133">Transmembrane helix</keyword>
<evidence type="ECO:0000313" key="13">
    <source>
        <dbReference type="Proteomes" id="UP000229675"/>
    </source>
</evidence>
<evidence type="ECO:0000256" key="4">
    <source>
        <dbReference type="ARBA" id="ARBA00022475"/>
    </source>
</evidence>